<evidence type="ECO:0000313" key="1">
    <source>
        <dbReference type="EMBL" id="CCB45395.1"/>
    </source>
</evidence>
<dbReference type="AlphaFoldDB" id="F6H0C3"/>
<proteinExistence type="predicted"/>
<evidence type="ECO:0000313" key="2">
    <source>
        <dbReference type="Proteomes" id="UP000009183"/>
    </source>
</evidence>
<sequence length="25" mass="2753">MTGLPSPSSPPLLISLLLGWTWWSL</sequence>
<reference evidence="2" key="1">
    <citation type="journal article" date="2007" name="Nature">
        <title>The grapevine genome sequence suggests ancestral hexaploidization in major angiosperm phyla.</title>
        <authorList>
            <consortium name="The French-Italian Public Consortium for Grapevine Genome Characterization."/>
            <person name="Jaillon O."/>
            <person name="Aury J.-M."/>
            <person name="Noel B."/>
            <person name="Policriti A."/>
            <person name="Clepet C."/>
            <person name="Casagrande A."/>
            <person name="Choisne N."/>
            <person name="Aubourg S."/>
            <person name="Vitulo N."/>
            <person name="Jubin C."/>
            <person name="Vezzi A."/>
            <person name="Legeai F."/>
            <person name="Hugueney P."/>
            <person name="Dasilva C."/>
            <person name="Horner D."/>
            <person name="Mica E."/>
            <person name="Jublot D."/>
            <person name="Poulain J."/>
            <person name="Bruyere C."/>
            <person name="Billault A."/>
            <person name="Segurens B."/>
            <person name="Gouyvenoux M."/>
            <person name="Ugarte E."/>
            <person name="Cattonaro F."/>
            <person name="Anthouard V."/>
            <person name="Vico V."/>
            <person name="Del Fabbro C."/>
            <person name="Alaux M."/>
            <person name="Di Gaspero G."/>
            <person name="Dumas V."/>
            <person name="Felice N."/>
            <person name="Paillard S."/>
            <person name="Juman I."/>
            <person name="Moroldo M."/>
            <person name="Scalabrin S."/>
            <person name="Canaguier A."/>
            <person name="Le Clainche I."/>
            <person name="Malacrida G."/>
            <person name="Durand E."/>
            <person name="Pesole G."/>
            <person name="Laucou V."/>
            <person name="Chatelet P."/>
            <person name="Merdinoglu D."/>
            <person name="Delledonne M."/>
            <person name="Pezzotti M."/>
            <person name="Lecharny A."/>
            <person name="Scarpelli C."/>
            <person name="Artiguenave F."/>
            <person name="Pe M.E."/>
            <person name="Valle G."/>
            <person name="Morgante M."/>
            <person name="Caboche M."/>
            <person name="Adam-Blondon A.-F."/>
            <person name="Weissenbach J."/>
            <person name="Quetier F."/>
            <person name="Wincker P."/>
        </authorList>
    </citation>
    <scope>NUCLEOTIDE SEQUENCE [LARGE SCALE GENOMIC DNA]</scope>
    <source>
        <strain evidence="2">cv. Pinot noir / PN40024</strain>
    </source>
</reference>
<dbReference type="HOGENOM" id="CLU_3419852_0_0_1"/>
<accession>F6H0C3</accession>
<name>F6H0C3_VITVI</name>
<dbReference type="PaxDb" id="29760-VIT_18s0001g00330.t01"/>
<dbReference type="EMBL" id="FN595227">
    <property type="protein sequence ID" value="CCB45395.1"/>
    <property type="molecule type" value="Genomic_DNA"/>
</dbReference>
<protein>
    <submittedName>
        <fullName evidence="1">Uncharacterized protein</fullName>
    </submittedName>
</protein>
<keyword evidence="2" id="KW-1185">Reference proteome</keyword>
<dbReference type="Proteomes" id="UP000009183">
    <property type="component" value="Chromosome 18"/>
</dbReference>
<gene>
    <name evidence="1" type="ordered locus">VIT_18s0001g00330</name>
</gene>
<dbReference type="InParanoid" id="F6H0C3"/>
<organism evidence="1 2">
    <name type="scientific">Vitis vinifera</name>
    <name type="common">Grape</name>
    <dbReference type="NCBI Taxonomy" id="29760"/>
    <lineage>
        <taxon>Eukaryota</taxon>
        <taxon>Viridiplantae</taxon>
        <taxon>Streptophyta</taxon>
        <taxon>Embryophyta</taxon>
        <taxon>Tracheophyta</taxon>
        <taxon>Spermatophyta</taxon>
        <taxon>Magnoliopsida</taxon>
        <taxon>eudicotyledons</taxon>
        <taxon>Gunneridae</taxon>
        <taxon>Pentapetalae</taxon>
        <taxon>rosids</taxon>
        <taxon>Vitales</taxon>
        <taxon>Vitaceae</taxon>
        <taxon>Viteae</taxon>
        <taxon>Vitis</taxon>
    </lineage>
</organism>